<keyword evidence="2" id="KW-1185">Reference proteome</keyword>
<comment type="caution">
    <text evidence="1">The sequence shown here is derived from an EMBL/GenBank/DDBJ whole genome shotgun (WGS) entry which is preliminary data.</text>
</comment>
<gene>
    <name evidence="1" type="ORF">BOTCAL_0368g00020</name>
</gene>
<reference evidence="1 2" key="1">
    <citation type="submission" date="2017-11" db="EMBL/GenBank/DDBJ databases">
        <title>Comparative genomics of Botrytis spp.</title>
        <authorList>
            <person name="Valero-Jimenez C.A."/>
            <person name="Tapia P."/>
            <person name="Veloso J."/>
            <person name="Silva-Moreno E."/>
            <person name="Staats M."/>
            <person name="Valdes J.H."/>
            <person name="Van Kan J.A.L."/>
        </authorList>
    </citation>
    <scope>NUCLEOTIDE SEQUENCE [LARGE SCALE GENOMIC DNA]</scope>
    <source>
        <strain evidence="1 2">MUCL2830</strain>
    </source>
</reference>
<accession>A0A4Y8CUB9</accession>
<organism evidence="1 2">
    <name type="scientific">Botryotinia calthae</name>
    <dbReference type="NCBI Taxonomy" id="38488"/>
    <lineage>
        <taxon>Eukaryota</taxon>
        <taxon>Fungi</taxon>
        <taxon>Dikarya</taxon>
        <taxon>Ascomycota</taxon>
        <taxon>Pezizomycotina</taxon>
        <taxon>Leotiomycetes</taxon>
        <taxon>Helotiales</taxon>
        <taxon>Sclerotiniaceae</taxon>
        <taxon>Botryotinia</taxon>
    </lineage>
</organism>
<protein>
    <submittedName>
        <fullName evidence="1">Uncharacterized protein</fullName>
    </submittedName>
</protein>
<sequence>MAVHPNDAKTMSFRSMSVRKLDVDKRASSVPSQSKIEPQHFNHYQRKELHKIHETPTTKSKTQSMSPWLVKKEDRYKYGLRNQEIIATNQRAEAILVTGLAHDSSWSSMKKNVAAVHKQDDEQFVQCFQKELRVPLKEFLVSSLPNCSWTLNVFHLGFGADKYADPIVIHVCVQTPLYFKDNEDAALGVVQGMENIIKEKIDNQNLAKFNIDICHINTSMRNTNPHADTELRSDESPKVPSVNPPIFPGVNLTHNFSRIYLNTPCPGFSIGREKTEDRIYPDGSLTGFLRQDNTIYSLTCSHVAFPDPERPSQGYKYNGMEQFKISMPAFKDHKATLDAMECKLGIATSEIRSTKNRQVMHPEMELSDTLQFCEGEEVYRARRLKKAQDYNIHAGYVCAASEAWRKAATFDRILDWALIRNACVDPRNQLHRFNFLKEPQVLGFIENFGDKYWSSDERKAFTAKCQALQVSPEFDIRHPKSFSLFNEKNIYYKPFSRTTGWKACEMNVIEGIVHNQHSTSDEHVFIGNDTKEAQEKISGGGDSGALIYGIDFVDDDDGKKTVLVPMAMIWGGREDDFKGNKEGLKGFEGDVTYATPIAEVLKDIESEMGWEHGSLKFL</sequence>
<dbReference type="Proteomes" id="UP000297299">
    <property type="component" value="Unassembled WGS sequence"/>
</dbReference>
<evidence type="ECO:0000313" key="1">
    <source>
        <dbReference type="EMBL" id="TEY43603.1"/>
    </source>
</evidence>
<evidence type="ECO:0000313" key="2">
    <source>
        <dbReference type="Proteomes" id="UP000297299"/>
    </source>
</evidence>
<dbReference type="AlphaFoldDB" id="A0A4Y8CUB9"/>
<name>A0A4Y8CUB9_9HELO</name>
<proteinExistence type="predicted"/>
<dbReference type="OrthoDB" id="5424209at2759"/>
<dbReference type="EMBL" id="PHWZ01000367">
    <property type="protein sequence ID" value="TEY43603.1"/>
    <property type="molecule type" value="Genomic_DNA"/>
</dbReference>